<keyword evidence="12" id="KW-1185">Reference proteome</keyword>
<protein>
    <recommendedName>
        <fullName evidence="4">threonine-phosphate decarboxylase</fullName>
        <ecNumber evidence="4">4.1.1.81</ecNumber>
    </recommendedName>
    <alternativeName>
        <fullName evidence="8">L-threonine-O-3-phosphate decarboxylase</fullName>
    </alternativeName>
</protein>
<comment type="catalytic activity">
    <reaction evidence="9">
        <text>O-phospho-L-threonine + H(+) = (R)-1-aminopropan-2-yl phosphate + CO2</text>
        <dbReference type="Rhea" id="RHEA:11492"/>
        <dbReference type="ChEBI" id="CHEBI:15378"/>
        <dbReference type="ChEBI" id="CHEBI:16526"/>
        <dbReference type="ChEBI" id="CHEBI:58563"/>
        <dbReference type="ChEBI" id="CHEBI:58675"/>
        <dbReference type="EC" id="4.1.1.81"/>
    </reaction>
</comment>
<dbReference type="Pfam" id="PF00155">
    <property type="entry name" value="Aminotran_1_2"/>
    <property type="match status" value="1"/>
</dbReference>
<evidence type="ECO:0000313" key="12">
    <source>
        <dbReference type="Proteomes" id="UP001559025"/>
    </source>
</evidence>
<proteinExistence type="predicted"/>
<dbReference type="RefSeq" id="WP_368804561.1">
    <property type="nucleotide sequence ID" value="NZ_JAZHFV010000006.1"/>
</dbReference>
<evidence type="ECO:0000259" key="10">
    <source>
        <dbReference type="Pfam" id="PF00155"/>
    </source>
</evidence>
<evidence type="ECO:0000256" key="8">
    <source>
        <dbReference type="ARBA" id="ARBA00029996"/>
    </source>
</evidence>
<evidence type="ECO:0000313" key="11">
    <source>
        <dbReference type="EMBL" id="MEX4009683.1"/>
    </source>
</evidence>
<dbReference type="InterPro" id="IPR015424">
    <property type="entry name" value="PyrdxlP-dep_Trfase"/>
</dbReference>
<dbReference type="InterPro" id="IPR005860">
    <property type="entry name" value="CobD"/>
</dbReference>
<evidence type="ECO:0000256" key="7">
    <source>
        <dbReference type="ARBA" id="ARBA00023239"/>
    </source>
</evidence>
<dbReference type="PANTHER" id="PTHR42885:SF1">
    <property type="entry name" value="THREONINE-PHOSPHATE DECARBOXYLASE"/>
    <property type="match status" value="1"/>
</dbReference>
<comment type="caution">
    <text evidence="11">The sequence shown here is derived from an EMBL/GenBank/DDBJ whole genome shotgun (WGS) entry which is preliminary data.</text>
</comment>
<dbReference type="CDD" id="cd00609">
    <property type="entry name" value="AAT_like"/>
    <property type="match status" value="1"/>
</dbReference>
<dbReference type="InterPro" id="IPR015422">
    <property type="entry name" value="PyrdxlP-dep_Trfase_small"/>
</dbReference>
<dbReference type="GO" id="GO:0048472">
    <property type="term" value="F:threonine-phosphate decarboxylase activity"/>
    <property type="evidence" value="ECO:0007669"/>
    <property type="project" value="UniProtKB-EC"/>
</dbReference>
<reference evidence="11 12" key="1">
    <citation type="submission" date="2024-01" db="EMBL/GenBank/DDBJ databases">
        <title>New evidence supports the origin of RcGTA from prophage.</title>
        <authorList>
            <person name="Xu Y."/>
            <person name="Liu B."/>
            <person name="Chen F."/>
        </authorList>
    </citation>
    <scope>NUCLEOTIDE SEQUENCE [LARGE SCALE GENOMIC DNA]</scope>
    <source>
        <strain evidence="11 12">CBW1107-2</strain>
    </source>
</reference>
<comment type="function">
    <text evidence="2">Decarboxylates L-threonine-O-3-phosphate to yield (R)-1-amino-2-propanol O-2-phosphate, the precursor for the linkage between the nucleotide loop and the corrin ring in cobalamin.</text>
</comment>
<accession>A0ABV3WYB9</accession>
<dbReference type="PROSITE" id="PS00105">
    <property type="entry name" value="AA_TRANSFER_CLASS_1"/>
    <property type="match status" value="1"/>
</dbReference>
<name>A0ABV3WYB9_9HYPH</name>
<dbReference type="EMBL" id="JAZHFV010000006">
    <property type="protein sequence ID" value="MEX4009683.1"/>
    <property type="molecule type" value="Genomic_DNA"/>
</dbReference>
<dbReference type="Proteomes" id="UP001559025">
    <property type="component" value="Unassembled WGS sequence"/>
</dbReference>
<dbReference type="Gene3D" id="3.90.1150.10">
    <property type="entry name" value="Aspartate Aminotransferase, domain 1"/>
    <property type="match status" value="1"/>
</dbReference>
<comment type="cofactor">
    <cofactor evidence="1">
        <name>pyridoxal 5'-phosphate</name>
        <dbReference type="ChEBI" id="CHEBI:597326"/>
    </cofactor>
</comment>
<keyword evidence="7 11" id="KW-0456">Lyase</keyword>
<evidence type="ECO:0000256" key="6">
    <source>
        <dbReference type="ARBA" id="ARBA00022898"/>
    </source>
</evidence>
<organism evidence="11 12">
    <name type="scientific">Neoaquamicrobium sediminum</name>
    <dbReference type="NCBI Taxonomy" id="1849104"/>
    <lineage>
        <taxon>Bacteria</taxon>
        <taxon>Pseudomonadati</taxon>
        <taxon>Pseudomonadota</taxon>
        <taxon>Alphaproteobacteria</taxon>
        <taxon>Hyphomicrobiales</taxon>
        <taxon>Phyllobacteriaceae</taxon>
        <taxon>Neoaquamicrobium</taxon>
    </lineage>
</organism>
<dbReference type="InterPro" id="IPR004839">
    <property type="entry name" value="Aminotransferase_I/II_large"/>
</dbReference>
<dbReference type="InterPro" id="IPR015421">
    <property type="entry name" value="PyrdxlP-dep_Trfase_major"/>
</dbReference>
<dbReference type="InterPro" id="IPR004838">
    <property type="entry name" value="NHTrfase_class1_PyrdxlP-BS"/>
</dbReference>
<keyword evidence="6" id="KW-0663">Pyridoxal phosphate</keyword>
<feature type="domain" description="Aminotransferase class I/classII large" evidence="10">
    <location>
        <begin position="74"/>
        <end position="316"/>
    </location>
</feature>
<keyword evidence="5" id="KW-0169">Cobalamin biosynthesis</keyword>
<dbReference type="NCBIfam" id="TIGR01140">
    <property type="entry name" value="L_thr_O3P_dcar"/>
    <property type="match status" value="1"/>
</dbReference>
<evidence type="ECO:0000256" key="3">
    <source>
        <dbReference type="ARBA" id="ARBA00004953"/>
    </source>
</evidence>
<evidence type="ECO:0000256" key="4">
    <source>
        <dbReference type="ARBA" id="ARBA00012285"/>
    </source>
</evidence>
<evidence type="ECO:0000256" key="2">
    <source>
        <dbReference type="ARBA" id="ARBA00003444"/>
    </source>
</evidence>
<dbReference type="Gene3D" id="3.40.640.10">
    <property type="entry name" value="Type I PLP-dependent aspartate aminotransferase-like (Major domain)"/>
    <property type="match status" value="1"/>
</dbReference>
<comment type="pathway">
    <text evidence="3">Cofactor biosynthesis; adenosylcobalamin biosynthesis.</text>
</comment>
<gene>
    <name evidence="11" type="primary">cobD</name>
    <name evidence="11" type="ORF">V1479_20410</name>
</gene>
<dbReference type="EC" id="4.1.1.81" evidence="4"/>
<dbReference type="SUPFAM" id="SSF53383">
    <property type="entry name" value="PLP-dependent transferases"/>
    <property type="match status" value="1"/>
</dbReference>
<evidence type="ECO:0000256" key="5">
    <source>
        <dbReference type="ARBA" id="ARBA00022573"/>
    </source>
</evidence>
<evidence type="ECO:0000256" key="1">
    <source>
        <dbReference type="ARBA" id="ARBA00001933"/>
    </source>
</evidence>
<evidence type="ECO:0000256" key="9">
    <source>
        <dbReference type="ARBA" id="ARBA00048531"/>
    </source>
</evidence>
<dbReference type="PANTHER" id="PTHR42885">
    <property type="entry name" value="HISTIDINOL-PHOSPHATE AMINOTRANSFERASE-RELATED"/>
    <property type="match status" value="1"/>
</dbReference>
<sequence>MASGAVEHGGSLSRAERLYPGAPKPWLDLSTGINPHSYPLFELPASVFARLPEESRANELAAVAAEAYEAPSAAFIAAAPGTQALLPLVAGLVRPGRAAVLSPTYAEHARAAALAGHAVVEARDFDALFEADVAIVVNPNNPDGRVCLRDDLLRLAAHLRTRGGLLVVDEAFMDVGPRYQSLAPEVEAGGIVVLRSFGKFFGLAGIRLGFALAEPKLAEDLRRRLGPWAVSGPTLEIGLCALADTGWQEAMRERLRMDADQLDALLGRHGLAVSGGTDLYRFVRVPGAGAVCAALGRQGVLVRSFDFDEQALRFGLPGDEPAFRRLGDALATAVGRTEHG</sequence>